<proteinExistence type="predicted"/>
<dbReference type="InterPro" id="IPR039421">
    <property type="entry name" value="Type_1_exporter"/>
</dbReference>
<dbReference type="Pfam" id="PF00664">
    <property type="entry name" value="ABC_membrane"/>
    <property type="match status" value="1"/>
</dbReference>
<dbReference type="InterPro" id="IPR011527">
    <property type="entry name" value="ABC1_TM_dom"/>
</dbReference>
<dbReference type="InterPro" id="IPR027417">
    <property type="entry name" value="P-loop_NTPase"/>
</dbReference>
<evidence type="ECO:0000256" key="3">
    <source>
        <dbReference type="ARBA" id="ARBA00022741"/>
    </source>
</evidence>
<keyword evidence="2 7" id="KW-0812">Transmembrane</keyword>
<evidence type="ECO:0000256" key="2">
    <source>
        <dbReference type="ARBA" id="ARBA00022692"/>
    </source>
</evidence>
<comment type="caution">
    <text evidence="10">The sequence shown here is derived from an EMBL/GenBank/DDBJ whole genome shotgun (WGS) entry which is preliminary data.</text>
</comment>
<dbReference type="PANTHER" id="PTHR43394:SF1">
    <property type="entry name" value="ATP-BINDING CASSETTE SUB-FAMILY B MEMBER 10, MITOCHONDRIAL"/>
    <property type="match status" value="1"/>
</dbReference>
<dbReference type="PROSITE" id="PS50893">
    <property type="entry name" value="ABC_TRANSPORTER_2"/>
    <property type="match status" value="1"/>
</dbReference>
<keyword evidence="4 10" id="KW-0067">ATP-binding</keyword>
<dbReference type="InterPro" id="IPR036640">
    <property type="entry name" value="ABC1_TM_sf"/>
</dbReference>
<dbReference type="GO" id="GO:0005886">
    <property type="term" value="C:plasma membrane"/>
    <property type="evidence" value="ECO:0007669"/>
    <property type="project" value="UniProtKB-SubCell"/>
</dbReference>
<dbReference type="Proteomes" id="UP000824065">
    <property type="component" value="Unassembled WGS sequence"/>
</dbReference>
<evidence type="ECO:0000256" key="6">
    <source>
        <dbReference type="ARBA" id="ARBA00023136"/>
    </source>
</evidence>
<dbReference type="GO" id="GO:0005524">
    <property type="term" value="F:ATP binding"/>
    <property type="evidence" value="ECO:0007669"/>
    <property type="project" value="UniProtKB-KW"/>
</dbReference>
<dbReference type="GO" id="GO:0015421">
    <property type="term" value="F:ABC-type oligopeptide transporter activity"/>
    <property type="evidence" value="ECO:0007669"/>
    <property type="project" value="TreeGrafter"/>
</dbReference>
<evidence type="ECO:0000259" key="8">
    <source>
        <dbReference type="PROSITE" id="PS50893"/>
    </source>
</evidence>
<evidence type="ECO:0000259" key="9">
    <source>
        <dbReference type="PROSITE" id="PS50929"/>
    </source>
</evidence>
<evidence type="ECO:0000313" key="11">
    <source>
        <dbReference type="Proteomes" id="UP000824065"/>
    </source>
</evidence>
<dbReference type="InterPro" id="IPR003593">
    <property type="entry name" value="AAA+_ATPase"/>
</dbReference>
<name>A0A9D2FG76_9FIRM</name>
<dbReference type="InterPro" id="IPR003439">
    <property type="entry name" value="ABC_transporter-like_ATP-bd"/>
</dbReference>
<feature type="transmembrane region" description="Helical" evidence="7">
    <location>
        <begin position="31"/>
        <end position="55"/>
    </location>
</feature>
<dbReference type="PANTHER" id="PTHR43394">
    <property type="entry name" value="ATP-DEPENDENT PERMEASE MDL1, MITOCHONDRIAL"/>
    <property type="match status" value="1"/>
</dbReference>
<dbReference type="PROSITE" id="PS50929">
    <property type="entry name" value="ABC_TM1F"/>
    <property type="match status" value="1"/>
</dbReference>
<evidence type="ECO:0000313" key="10">
    <source>
        <dbReference type="EMBL" id="HIZ58056.1"/>
    </source>
</evidence>
<dbReference type="CDD" id="cd07346">
    <property type="entry name" value="ABC_6TM_exporters"/>
    <property type="match status" value="1"/>
</dbReference>
<protein>
    <submittedName>
        <fullName evidence="10">ABC transporter ATP-binding protein/permease</fullName>
    </submittedName>
</protein>
<evidence type="ECO:0000256" key="5">
    <source>
        <dbReference type="ARBA" id="ARBA00022989"/>
    </source>
</evidence>
<gene>
    <name evidence="10" type="ORF">H9725_05705</name>
</gene>
<dbReference type="GO" id="GO:0016887">
    <property type="term" value="F:ATP hydrolysis activity"/>
    <property type="evidence" value="ECO:0007669"/>
    <property type="project" value="InterPro"/>
</dbReference>
<sequence length="583" mass="64226">MTNAGKTKGAPASVHALRWLWQVTGLYKTGVAVLFVVQVTFGVCGVASAMLFRALIDGAVGGQAERFLWAAACLAGLYLGEDLLASAEHFLYEWTRASLENRLKERLFSCLLHKDYASVTAVHTGEWISRLTSDTSVVAGGVIDILPDLGGMLARLAGAMAALFFLEPAFFYVLVPLGILMLLLTASLRKVLKRLHKKIQEANGAVLSFLQERLESLMILRVFSMENRTLQEAAQKMKQHKAARIKRNHLSNLCSFGFGVTVDAGYLLSAVYCGYGILQGNITYGTFTAVLQLVGQVQSPFAGITGVVPQYFAMIASAERLMEAEQYPEDGSGASLPADKIRRFYEEQFESLGLRNASFSYQNADRDGPGAQETHVIDHLDLEIRKGEYVAFTGRSGCGKSTLFKLLMCLYPLDAGRRYLRARRNGKTEEYPLTALWRGLFAYVPQGNQLMSSTIREVVAFGDPSAMAQDDRLLRALQVACADSFVLKGERGLDTQLGERGAGLSEGQMQRIAIARAVFSDRPILILDEATSALDEETEQKVLQNLKEMTDKTVLLITHRPAALRICDREITMTEEQDEGETK</sequence>
<feature type="transmembrane region" description="Helical" evidence="7">
    <location>
        <begin position="169"/>
        <end position="188"/>
    </location>
</feature>
<comment type="subcellular location">
    <subcellularLocation>
        <location evidence="1">Cell membrane</location>
        <topology evidence="1">Multi-pass membrane protein</topology>
    </subcellularLocation>
</comment>
<accession>A0A9D2FG76</accession>
<keyword evidence="3" id="KW-0547">Nucleotide-binding</keyword>
<dbReference type="SUPFAM" id="SSF52540">
    <property type="entry name" value="P-loop containing nucleoside triphosphate hydrolases"/>
    <property type="match status" value="1"/>
</dbReference>
<evidence type="ECO:0000256" key="7">
    <source>
        <dbReference type="SAM" id="Phobius"/>
    </source>
</evidence>
<evidence type="ECO:0000256" key="1">
    <source>
        <dbReference type="ARBA" id="ARBA00004651"/>
    </source>
</evidence>
<organism evidence="10 11">
    <name type="scientific">Candidatus Faecalibacterium gallistercoris</name>
    <dbReference type="NCBI Taxonomy" id="2838579"/>
    <lineage>
        <taxon>Bacteria</taxon>
        <taxon>Bacillati</taxon>
        <taxon>Bacillota</taxon>
        <taxon>Clostridia</taxon>
        <taxon>Eubacteriales</taxon>
        <taxon>Oscillospiraceae</taxon>
        <taxon>Faecalibacterium</taxon>
    </lineage>
</organism>
<keyword evidence="6 7" id="KW-0472">Membrane</keyword>
<dbReference type="AlphaFoldDB" id="A0A9D2FG76"/>
<evidence type="ECO:0000256" key="4">
    <source>
        <dbReference type="ARBA" id="ARBA00022840"/>
    </source>
</evidence>
<keyword evidence="5 7" id="KW-1133">Transmembrane helix</keyword>
<feature type="domain" description="ABC transmembrane type-1" evidence="9">
    <location>
        <begin position="32"/>
        <end position="313"/>
    </location>
</feature>
<dbReference type="Gene3D" id="3.40.50.300">
    <property type="entry name" value="P-loop containing nucleotide triphosphate hydrolases"/>
    <property type="match status" value="1"/>
</dbReference>
<feature type="domain" description="ABC transporter" evidence="8">
    <location>
        <begin position="354"/>
        <end position="583"/>
    </location>
</feature>
<dbReference type="SMART" id="SM00382">
    <property type="entry name" value="AAA"/>
    <property type="match status" value="1"/>
</dbReference>
<reference evidence="10" key="2">
    <citation type="submission" date="2021-04" db="EMBL/GenBank/DDBJ databases">
        <authorList>
            <person name="Gilroy R."/>
        </authorList>
    </citation>
    <scope>NUCLEOTIDE SEQUENCE</scope>
    <source>
        <strain evidence="10">ChiBcec16-3735</strain>
    </source>
</reference>
<dbReference type="SUPFAM" id="SSF90123">
    <property type="entry name" value="ABC transporter transmembrane region"/>
    <property type="match status" value="1"/>
</dbReference>
<dbReference type="Pfam" id="PF00005">
    <property type="entry name" value="ABC_tran"/>
    <property type="match status" value="1"/>
</dbReference>
<reference evidence="10" key="1">
    <citation type="journal article" date="2021" name="PeerJ">
        <title>Extensive microbial diversity within the chicken gut microbiome revealed by metagenomics and culture.</title>
        <authorList>
            <person name="Gilroy R."/>
            <person name="Ravi A."/>
            <person name="Getino M."/>
            <person name="Pursley I."/>
            <person name="Horton D.L."/>
            <person name="Alikhan N.F."/>
            <person name="Baker D."/>
            <person name="Gharbi K."/>
            <person name="Hall N."/>
            <person name="Watson M."/>
            <person name="Adriaenssens E.M."/>
            <person name="Foster-Nyarko E."/>
            <person name="Jarju S."/>
            <person name="Secka A."/>
            <person name="Antonio M."/>
            <person name="Oren A."/>
            <person name="Chaudhuri R.R."/>
            <person name="La Ragione R."/>
            <person name="Hildebrand F."/>
            <person name="Pallen M.J."/>
        </authorList>
    </citation>
    <scope>NUCLEOTIDE SEQUENCE</scope>
    <source>
        <strain evidence="10">ChiBcec16-3735</strain>
    </source>
</reference>
<dbReference type="EMBL" id="DXBJ01000040">
    <property type="protein sequence ID" value="HIZ58056.1"/>
    <property type="molecule type" value="Genomic_DNA"/>
</dbReference>
<dbReference type="Gene3D" id="1.20.1560.10">
    <property type="entry name" value="ABC transporter type 1, transmembrane domain"/>
    <property type="match status" value="1"/>
</dbReference>